<evidence type="ECO:0000256" key="1">
    <source>
        <dbReference type="SAM" id="MobiDB-lite"/>
    </source>
</evidence>
<organism evidence="2">
    <name type="scientific">bioreactor metagenome</name>
    <dbReference type="NCBI Taxonomy" id="1076179"/>
    <lineage>
        <taxon>unclassified sequences</taxon>
        <taxon>metagenomes</taxon>
        <taxon>ecological metagenomes</taxon>
    </lineage>
</organism>
<evidence type="ECO:0000313" key="2">
    <source>
        <dbReference type="EMBL" id="MPN00897.1"/>
    </source>
</evidence>
<dbReference type="AlphaFoldDB" id="A0A645EGL9"/>
<proteinExistence type="predicted"/>
<reference evidence="2" key="1">
    <citation type="submission" date="2019-08" db="EMBL/GenBank/DDBJ databases">
        <authorList>
            <person name="Kucharzyk K."/>
            <person name="Murdoch R.W."/>
            <person name="Higgins S."/>
            <person name="Loffler F."/>
        </authorList>
    </citation>
    <scope>NUCLEOTIDE SEQUENCE</scope>
</reference>
<sequence>MKAFHVGREKRRTRDAVDKSIAVGYDVIQDQVVVIEGGRDFLGKDSGAAADLEDTGKPGGSGE</sequence>
<dbReference type="EMBL" id="VSSQ01046928">
    <property type="protein sequence ID" value="MPN00897.1"/>
    <property type="molecule type" value="Genomic_DNA"/>
</dbReference>
<accession>A0A645EGL9</accession>
<gene>
    <name evidence="2" type="ORF">SDC9_148095</name>
</gene>
<comment type="caution">
    <text evidence="2">The sequence shown here is derived from an EMBL/GenBank/DDBJ whole genome shotgun (WGS) entry which is preliminary data.</text>
</comment>
<protein>
    <submittedName>
        <fullName evidence="2">Uncharacterized protein</fullName>
    </submittedName>
</protein>
<feature type="region of interest" description="Disordered" evidence="1">
    <location>
        <begin position="44"/>
        <end position="63"/>
    </location>
</feature>
<name>A0A645EGL9_9ZZZZ</name>